<dbReference type="PROSITE" id="PS00076">
    <property type="entry name" value="PYRIDINE_REDOX_1"/>
    <property type="match status" value="1"/>
</dbReference>
<keyword evidence="4 11" id="KW-0274">FAD</keyword>
<keyword evidence="18" id="KW-1185">Reference proteome</keyword>
<feature type="binding site" evidence="11">
    <location>
        <position position="306"/>
    </location>
    <ligand>
        <name>FAD</name>
        <dbReference type="ChEBI" id="CHEBI:57692"/>
    </ligand>
</feature>
<dbReference type="NCBIfam" id="NF004776">
    <property type="entry name" value="PRK06116.1"/>
    <property type="match status" value="1"/>
</dbReference>
<dbReference type="InterPro" id="IPR036188">
    <property type="entry name" value="FAD/NAD-bd_sf"/>
</dbReference>
<dbReference type="KEGG" id="tsv:DSM104635_02547"/>
<keyword evidence="6 13" id="KW-0560">Oxidoreductase</keyword>
<dbReference type="EC" id="1.8.1.7" evidence="14"/>
<feature type="binding site" evidence="11">
    <location>
        <begin position="177"/>
        <end position="184"/>
    </location>
    <ligand>
        <name>NAD(+)</name>
        <dbReference type="ChEBI" id="CHEBI:57540"/>
    </ligand>
</feature>
<evidence type="ECO:0000259" key="15">
    <source>
        <dbReference type="Pfam" id="PF02852"/>
    </source>
</evidence>
<feature type="domain" description="FAD/NAD(P)-binding" evidence="16">
    <location>
        <begin position="6"/>
        <end position="321"/>
    </location>
</feature>
<evidence type="ECO:0000256" key="14">
    <source>
        <dbReference type="RuleBase" id="RU365040"/>
    </source>
</evidence>
<dbReference type="Pfam" id="PF07992">
    <property type="entry name" value="Pyr_redox_2"/>
    <property type="match status" value="1"/>
</dbReference>
<feature type="binding site" evidence="11">
    <location>
        <position position="52"/>
    </location>
    <ligand>
        <name>FAD</name>
        <dbReference type="ChEBI" id="CHEBI:57692"/>
    </ligand>
</feature>
<dbReference type="PIRSF" id="PIRSF000350">
    <property type="entry name" value="Mercury_reductase_MerA"/>
    <property type="match status" value="1"/>
</dbReference>
<dbReference type="PRINTS" id="PR00411">
    <property type="entry name" value="PNDRDTASEI"/>
</dbReference>
<dbReference type="InterPro" id="IPR046952">
    <property type="entry name" value="GSHR/TRXR-like"/>
</dbReference>
<evidence type="ECO:0000256" key="7">
    <source>
        <dbReference type="ARBA" id="ARBA00023157"/>
    </source>
</evidence>
<sequence length="461" mass="49960">MPQYDYDLFVIGAGSGGVRAARLASKSGARVGIAEQVQIGGTCVLRGCVPKKLFVYASEFSQNFRDAKGFGWTVDWARFDWPTLRDTVQNEVNRLSGLYTKNLEAAGVAMHDDRAIVVDPHTVRLSRSGRDFTAERILIATGGHTFRPTKTRGQELGITSTDAFTLKELPSKIVIAGGGYIAVEFATVFSGLGVDTTIVYRGERILRGFDHDIRAHVQADLERTGVKIICGSTIDEITALTGDRKLVSLSNSMKIETDQVMWAVGREPNTANMGLEAAGVRLTARGAVAVDEYSRTSVPSIWAVGDVTDRVNLTPVAIREAMAFIETEFMARPTAFDHADVASAVFSRPPVGSVGLTEEQAREKGHKLQIFRSVFRPMKHILANNEQRVLMKMVVDAESDRVLGVHIAGVDSPEQIQLAAIAVKAGLTKAQWDATCAVHPTGAEELVLMGEPVAHDNEAPA</sequence>
<comment type="similarity">
    <text evidence="1 13">Belongs to the class-I pyridine nucleotide-disulfide oxidoreductase family.</text>
</comment>
<proteinExistence type="inferred from homology"/>
<evidence type="ECO:0000256" key="6">
    <source>
        <dbReference type="ARBA" id="ARBA00023002"/>
    </source>
</evidence>
<gene>
    <name evidence="17" type="primary">garB</name>
    <name evidence="17" type="ORF">DSM104635_02547</name>
</gene>
<accession>A0A6I6MQM3</accession>
<protein>
    <recommendedName>
        <fullName evidence="14">Glutathione reductase</fullName>
        <shortName evidence="14">GRase</shortName>
        <ecNumber evidence="14">1.8.1.7</ecNumber>
    </recommendedName>
</protein>
<dbReference type="GO" id="GO:0050661">
    <property type="term" value="F:NADP binding"/>
    <property type="evidence" value="ECO:0007669"/>
    <property type="project" value="InterPro"/>
</dbReference>
<evidence type="ECO:0000256" key="13">
    <source>
        <dbReference type="RuleBase" id="RU003691"/>
    </source>
</evidence>
<dbReference type="GO" id="GO:0050660">
    <property type="term" value="F:flavin adenine dinucleotide binding"/>
    <property type="evidence" value="ECO:0007669"/>
    <property type="project" value="InterPro"/>
</dbReference>
<comment type="function">
    <text evidence="14">Catalyzes the reduction of glutathione disulfide (GSSG) to reduced glutathione (GSH).</text>
</comment>
<evidence type="ECO:0000256" key="1">
    <source>
        <dbReference type="ARBA" id="ARBA00007532"/>
    </source>
</evidence>
<dbReference type="Pfam" id="PF02852">
    <property type="entry name" value="Pyr_redox_dim"/>
    <property type="match status" value="1"/>
</dbReference>
<dbReference type="SUPFAM" id="SSF51905">
    <property type="entry name" value="FAD/NAD(P)-binding domain"/>
    <property type="match status" value="1"/>
</dbReference>
<dbReference type="InterPro" id="IPR023753">
    <property type="entry name" value="FAD/NAD-binding_dom"/>
</dbReference>
<dbReference type="GO" id="GO:0045454">
    <property type="term" value="P:cell redox homeostasis"/>
    <property type="evidence" value="ECO:0007669"/>
    <property type="project" value="InterPro"/>
</dbReference>
<comment type="cofactor">
    <cofactor evidence="11">
        <name>FAD</name>
        <dbReference type="ChEBI" id="CHEBI:57692"/>
    </cofactor>
    <text evidence="11">Binds 1 FAD per subunit.</text>
</comment>
<dbReference type="InterPro" id="IPR006324">
    <property type="entry name" value="GSHR"/>
</dbReference>
<dbReference type="GO" id="GO:0006749">
    <property type="term" value="P:glutathione metabolic process"/>
    <property type="evidence" value="ECO:0007669"/>
    <property type="project" value="InterPro"/>
</dbReference>
<dbReference type="Proteomes" id="UP000431269">
    <property type="component" value="Chromosome"/>
</dbReference>
<evidence type="ECO:0000256" key="12">
    <source>
        <dbReference type="PIRSR" id="PIRSR000350-4"/>
    </source>
</evidence>
<evidence type="ECO:0000256" key="5">
    <source>
        <dbReference type="ARBA" id="ARBA00022857"/>
    </source>
</evidence>
<comment type="catalytic activity">
    <reaction evidence="9 14">
        <text>2 glutathione + NADP(+) = glutathione disulfide + NADPH + H(+)</text>
        <dbReference type="Rhea" id="RHEA:11740"/>
        <dbReference type="ChEBI" id="CHEBI:15378"/>
        <dbReference type="ChEBI" id="CHEBI:57783"/>
        <dbReference type="ChEBI" id="CHEBI:57925"/>
        <dbReference type="ChEBI" id="CHEBI:58297"/>
        <dbReference type="ChEBI" id="CHEBI:58349"/>
        <dbReference type="EC" id="1.8.1.7"/>
    </reaction>
</comment>
<dbReference type="GO" id="GO:0004362">
    <property type="term" value="F:glutathione-disulfide reductase (NADPH) activity"/>
    <property type="evidence" value="ECO:0007669"/>
    <property type="project" value="UniProtKB-EC"/>
</dbReference>
<dbReference type="AlphaFoldDB" id="A0A6I6MQM3"/>
<dbReference type="Gene3D" id="3.50.50.60">
    <property type="entry name" value="FAD/NAD(P)-binding domain"/>
    <property type="match status" value="2"/>
</dbReference>
<feature type="domain" description="Pyridine nucleotide-disulphide oxidoreductase dimerisation" evidence="15">
    <location>
        <begin position="341"/>
        <end position="447"/>
    </location>
</feature>
<keyword evidence="11" id="KW-0547">Nucleotide-binding</keyword>
<evidence type="ECO:0000259" key="16">
    <source>
        <dbReference type="Pfam" id="PF07992"/>
    </source>
</evidence>
<organism evidence="17 18">
    <name type="scientific">Terricaulis silvestris</name>
    <dbReference type="NCBI Taxonomy" id="2686094"/>
    <lineage>
        <taxon>Bacteria</taxon>
        <taxon>Pseudomonadati</taxon>
        <taxon>Pseudomonadota</taxon>
        <taxon>Alphaproteobacteria</taxon>
        <taxon>Caulobacterales</taxon>
        <taxon>Caulobacteraceae</taxon>
        <taxon>Terricaulis</taxon>
    </lineage>
</organism>
<evidence type="ECO:0000313" key="18">
    <source>
        <dbReference type="Proteomes" id="UP000431269"/>
    </source>
</evidence>
<evidence type="ECO:0000313" key="17">
    <source>
        <dbReference type="EMBL" id="QGZ95696.1"/>
    </source>
</evidence>
<dbReference type="InterPro" id="IPR016156">
    <property type="entry name" value="FAD/NAD-linked_Rdtase_dimer_sf"/>
</dbReference>
<dbReference type="NCBIfam" id="TIGR01424">
    <property type="entry name" value="gluta_reduc_2"/>
    <property type="match status" value="1"/>
</dbReference>
<dbReference type="PANTHER" id="PTHR42737:SF2">
    <property type="entry name" value="GLUTATHIONE REDUCTASE"/>
    <property type="match status" value="1"/>
</dbReference>
<keyword evidence="3 13" id="KW-0285">Flavoprotein</keyword>
<dbReference type="RefSeq" id="WP_158766540.1">
    <property type="nucleotide sequence ID" value="NZ_CP047045.1"/>
</dbReference>
<reference evidence="18" key="1">
    <citation type="submission" date="2019-12" db="EMBL/GenBank/DDBJ databases">
        <title>Complete genome of Terracaulis silvestris 0127_4.</title>
        <authorList>
            <person name="Vieira S."/>
            <person name="Riedel T."/>
            <person name="Sproer C."/>
            <person name="Pascual J."/>
            <person name="Boedeker C."/>
            <person name="Overmann J."/>
        </authorList>
    </citation>
    <scope>NUCLEOTIDE SEQUENCE [LARGE SCALE GENOMIC DNA]</scope>
    <source>
        <strain evidence="18">0127_4</strain>
    </source>
</reference>
<evidence type="ECO:0000256" key="9">
    <source>
        <dbReference type="ARBA" id="ARBA00049142"/>
    </source>
</evidence>
<evidence type="ECO:0000256" key="2">
    <source>
        <dbReference type="ARBA" id="ARBA00011738"/>
    </source>
</evidence>
<dbReference type="InterPro" id="IPR001100">
    <property type="entry name" value="Pyr_nuc-diS_OxRdtase"/>
</dbReference>
<evidence type="ECO:0000256" key="11">
    <source>
        <dbReference type="PIRSR" id="PIRSR000350-3"/>
    </source>
</evidence>
<evidence type="ECO:0000256" key="4">
    <source>
        <dbReference type="ARBA" id="ARBA00022827"/>
    </source>
</evidence>
<dbReference type="SUPFAM" id="SSF55424">
    <property type="entry name" value="FAD/NAD-linked reductases, dimerisation (C-terminal) domain"/>
    <property type="match status" value="1"/>
</dbReference>
<feature type="active site" description="Proton acceptor" evidence="10">
    <location>
        <position position="439"/>
    </location>
</feature>
<dbReference type="GO" id="GO:0034599">
    <property type="term" value="P:cellular response to oxidative stress"/>
    <property type="evidence" value="ECO:0007669"/>
    <property type="project" value="TreeGrafter"/>
</dbReference>
<keyword evidence="8 13" id="KW-0676">Redox-active center</keyword>
<keyword evidence="5 14" id="KW-0521">NADP</keyword>
<feature type="binding site" evidence="11">
    <location>
        <position position="265"/>
    </location>
    <ligand>
        <name>NAD(+)</name>
        <dbReference type="ChEBI" id="CHEBI:57540"/>
    </ligand>
</feature>
<evidence type="ECO:0000256" key="8">
    <source>
        <dbReference type="ARBA" id="ARBA00023284"/>
    </source>
</evidence>
<dbReference type="PRINTS" id="PR00368">
    <property type="entry name" value="FADPNR"/>
</dbReference>
<dbReference type="PANTHER" id="PTHR42737">
    <property type="entry name" value="GLUTATHIONE REDUCTASE"/>
    <property type="match status" value="1"/>
</dbReference>
<dbReference type="EMBL" id="CP047045">
    <property type="protein sequence ID" value="QGZ95696.1"/>
    <property type="molecule type" value="Genomic_DNA"/>
</dbReference>
<keyword evidence="11" id="KW-0520">NAD</keyword>
<name>A0A6I6MQM3_9CAUL</name>
<dbReference type="InterPro" id="IPR004099">
    <property type="entry name" value="Pyr_nucl-diS_OxRdtase_dimer"/>
</dbReference>
<dbReference type="GO" id="GO:0005829">
    <property type="term" value="C:cytosol"/>
    <property type="evidence" value="ECO:0007669"/>
    <property type="project" value="TreeGrafter"/>
</dbReference>
<dbReference type="Gene3D" id="3.30.390.30">
    <property type="match status" value="1"/>
</dbReference>
<keyword evidence="7" id="KW-1015">Disulfide bond</keyword>
<comment type="subunit">
    <text evidence="2">Homodimer.</text>
</comment>
<evidence type="ECO:0000256" key="10">
    <source>
        <dbReference type="PIRSR" id="PIRSR000350-2"/>
    </source>
</evidence>
<dbReference type="InterPro" id="IPR012999">
    <property type="entry name" value="Pyr_OxRdtase_I_AS"/>
</dbReference>
<feature type="disulfide bond" description="Redox-active" evidence="12">
    <location>
        <begin position="43"/>
        <end position="48"/>
    </location>
</feature>
<evidence type="ECO:0000256" key="3">
    <source>
        <dbReference type="ARBA" id="ARBA00022630"/>
    </source>
</evidence>